<dbReference type="EMBL" id="FNGS01000006">
    <property type="protein sequence ID" value="SDM45238.1"/>
    <property type="molecule type" value="Genomic_DNA"/>
</dbReference>
<evidence type="ECO:0000313" key="3">
    <source>
        <dbReference type="Proteomes" id="UP000198901"/>
    </source>
</evidence>
<evidence type="ECO:0000256" key="1">
    <source>
        <dbReference type="SAM" id="Phobius"/>
    </source>
</evidence>
<organism evidence="2 3">
    <name type="scientific">Siphonobacter aquaeclarae</name>
    <dbReference type="NCBI Taxonomy" id="563176"/>
    <lineage>
        <taxon>Bacteria</taxon>
        <taxon>Pseudomonadati</taxon>
        <taxon>Bacteroidota</taxon>
        <taxon>Cytophagia</taxon>
        <taxon>Cytophagales</taxon>
        <taxon>Cytophagaceae</taxon>
        <taxon>Siphonobacter</taxon>
    </lineage>
</organism>
<evidence type="ECO:0000313" key="2">
    <source>
        <dbReference type="EMBL" id="SDM45238.1"/>
    </source>
</evidence>
<keyword evidence="2" id="KW-0378">Hydrolase</keyword>
<reference evidence="2 3" key="1">
    <citation type="submission" date="2016-10" db="EMBL/GenBank/DDBJ databases">
        <authorList>
            <person name="de Groot N.N."/>
        </authorList>
    </citation>
    <scope>NUCLEOTIDE SEQUENCE [LARGE SCALE GENOMIC DNA]</scope>
    <source>
        <strain evidence="2 3">DSM 21668</strain>
    </source>
</reference>
<proteinExistence type="predicted"/>
<keyword evidence="2" id="KW-0540">Nuclease</keyword>
<keyword evidence="3" id="KW-1185">Reference proteome</keyword>
<sequence>MILQALSQNIPIAVLEALLFMGVAAWIGWWLGSRALNARIDSVQTDIAAKQVELEICRQQKSKPKAAEPATAHKLPVIEVPMDISSPEAIPGINSFTAAPILVEEADDLKIIEGIGPKIEQLLNNEGIKTFATLASTPPSRITEILQAAGPRYQIHDPGTWPDQARLAADGKWEELKIWQDELNKGKKA</sequence>
<dbReference type="Gene3D" id="1.10.150.20">
    <property type="entry name" value="5' to 3' exonuclease, C-terminal subdomain"/>
    <property type="match status" value="1"/>
</dbReference>
<protein>
    <submittedName>
        <fullName evidence="2">Predicted 5' DNA nuclease, flap endonuclease-1-like, helix-3-turn-helix (H3TH) domain</fullName>
    </submittedName>
</protein>
<dbReference type="OrthoDB" id="1493222at2"/>
<dbReference type="AlphaFoldDB" id="A0A1G9TC88"/>
<keyword evidence="1" id="KW-1133">Transmembrane helix</keyword>
<keyword evidence="1" id="KW-0472">Membrane</keyword>
<feature type="transmembrane region" description="Helical" evidence="1">
    <location>
        <begin position="12"/>
        <end position="32"/>
    </location>
</feature>
<dbReference type="RefSeq" id="WP_143011144.1">
    <property type="nucleotide sequence ID" value="NZ_FNGS01000006.1"/>
</dbReference>
<dbReference type="GO" id="GO:0004519">
    <property type="term" value="F:endonuclease activity"/>
    <property type="evidence" value="ECO:0007669"/>
    <property type="project" value="UniProtKB-KW"/>
</dbReference>
<name>A0A1G9TC88_9BACT</name>
<keyword evidence="1" id="KW-0812">Transmembrane</keyword>
<keyword evidence="2" id="KW-0255">Endonuclease</keyword>
<dbReference type="Proteomes" id="UP000198901">
    <property type="component" value="Unassembled WGS sequence"/>
</dbReference>
<accession>A0A1G9TC88</accession>
<gene>
    <name evidence="2" type="ORF">SAMN04488090_3502</name>
</gene>
<dbReference type="STRING" id="563176.SAMN04488090_3502"/>